<evidence type="ECO:0000256" key="4">
    <source>
        <dbReference type="ARBA" id="ARBA00023002"/>
    </source>
</evidence>
<dbReference type="Pfam" id="PF02347">
    <property type="entry name" value="GDC-P"/>
    <property type="match status" value="2"/>
</dbReference>
<dbReference type="GO" id="GO:0005739">
    <property type="term" value="C:mitochondrion"/>
    <property type="evidence" value="ECO:0007669"/>
    <property type="project" value="UniProtKB-SubCell"/>
</dbReference>
<dbReference type="SUPFAM" id="SSF53383">
    <property type="entry name" value="PLP-dependent transferases"/>
    <property type="match status" value="2"/>
</dbReference>
<gene>
    <name evidence="10" type="ORF">KGF56_004434</name>
</gene>
<evidence type="ECO:0000256" key="6">
    <source>
        <dbReference type="PIRSR" id="PIRSR603437-50"/>
    </source>
</evidence>
<dbReference type="Pfam" id="PF21478">
    <property type="entry name" value="GcvP2_C"/>
    <property type="match status" value="1"/>
</dbReference>
<dbReference type="Proteomes" id="UP001202479">
    <property type="component" value="Unassembled WGS sequence"/>
</dbReference>
<dbReference type="GO" id="GO:0004375">
    <property type="term" value="F:glycine dehydrogenase (decarboxylating) activity"/>
    <property type="evidence" value="ECO:0007669"/>
    <property type="project" value="UniProtKB-UniRule"/>
</dbReference>
<dbReference type="PANTHER" id="PTHR11773">
    <property type="entry name" value="GLYCINE DEHYDROGENASE, DECARBOXYLATING"/>
    <property type="match status" value="1"/>
</dbReference>
<dbReference type="FunFam" id="3.40.640.10:FF:000007">
    <property type="entry name" value="glycine dehydrogenase (Decarboxylating), mitochondrial"/>
    <property type="match status" value="1"/>
</dbReference>
<sequence length="1014" mass="112305">MIRTTRFLSKRRFLRTNIRFQTICRPLATANTSSENYANVFNPNASKVTLSNLDTFTRRHIGPNPENVKHMLATLGYTDLDEFLSNAVPQHVLFKRKLQIQPSQGFTEQEMLKHLHSIANKNKIFKSFIGKGYAGTILPPVIQRNLLESPEWYTSYTPYQPEISQGRLQSLLNYQTMITSLTGLDMANASLLDEGTAAGEAMSLSFQNSKGKKKIYVIDSELHPQTKDVIRSRAENIGVEIKELNLATEKGVSILNKIIKDVSGALVQYPTTTGSINNYSQIGEILHKNKALFAMAADLLALTLIKPPSFYGADIALGTSQRFGVPFGYGGPHAAFFATSSKYARKIPGRIVGVSKDRLGNPALRLALQTREQHIKREKATSNICTAQALLANIAASYAVYHGPEGLKNIAKRVYGFTTLLAKEIEKKHEILNDKWFDTLTVKLNGITADELLRNALDKYGINLFKVDDSTVSLQLDETVEKQDLIDLVELFTGEIITPMEDLPSIPEELLRNDEILKHEVFNTHHSETAMLRYLHLLQSKDLSLANSMIPLGSCTMKLNATVEMQTLSIPGFNMIHPFAPKDQAEGYKDLIDEFEKDLNDITGFDATTLMPNSGAQGEYTGLSLIRQYHKSRGEYEQRNICLIPVSAHGTNPASASMCGLKVVPVKCLDNGSIDLEDLQAKAEKHAANLCSIMITYPSTYGLFEPGVRQAIDIVHKNGGLVYLDGANMNAQVGLTSPGDLGADVCHLNIHKTFALSHGGGGPGQAPVCVKKHLEPFLPKHHFVNTPHSTQESIRSVNSAPYGSASVIPVSYSYIKMLGADSLPYASTIAMLNANYMLTKLQPYYRILFVNDKASTSEGLKHCAHEFILDLREFQKSGIEAIDIAKRLQDYGFHAPTMSFPVAGTLMIEPTESENLAELDRFIESLISIRKEIDAYVAGDSKGQVLKNAPHSIQDLVSSCDWETRGYTREEAAYPLEFLKENKCWPTVSRLNDTYGDLNLICTCPSVEEVAAER</sequence>
<evidence type="ECO:0000256" key="7">
    <source>
        <dbReference type="RuleBase" id="RU364056"/>
    </source>
</evidence>
<organism evidence="10 11">
    <name type="scientific">Candida oxycetoniae</name>
    <dbReference type="NCBI Taxonomy" id="497107"/>
    <lineage>
        <taxon>Eukaryota</taxon>
        <taxon>Fungi</taxon>
        <taxon>Dikarya</taxon>
        <taxon>Ascomycota</taxon>
        <taxon>Saccharomycotina</taxon>
        <taxon>Pichiomycetes</taxon>
        <taxon>Debaryomycetaceae</taxon>
        <taxon>Candida/Lodderomyces clade</taxon>
        <taxon>Candida</taxon>
    </lineage>
</organism>
<dbReference type="NCBIfam" id="TIGR00461">
    <property type="entry name" value="gcvP"/>
    <property type="match status" value="1"/>
</dbReference>
<evidence type="ECO:0000259" key="9">
    <source>
        <dbReference type="Pfam" id="PF21478"/>
    </source>
</evidence>
<name>A0AAI9STU1_9ASCO</name>
<comment type="function">
    <text evidence="7">The glycine cleavage system catalyzes the degradation of glycine.</text>
</comment>
<accession>A0AAI9STU1</accession>
<evidence type="ECO:0000313" key="10">
    <source>
        <dbReference type="EMBL" id="KAI3402760.2"/>
    </source>
</evidence>
<dbReference type="EMBL" id="JAHUZD010000141">
    <property type="protein sequence ID" value="KAI3402760.2"/>
    <property type="molecule type" value="Genomic_DNA"/>
</dbReference>
<dbReference type="InterPro" id="IPR049316">
    <property type="entry name" value="GDC-P_C"/>
</dbReference>
<feature type="domain" description="Glycine dehydrogenase C-terminal" evidence="9">
    <location>
        <begin position="826"/>
        <end position="951"/>
    </location>
</feature>
<comment type="subcellular location">
    <subcellularLocation>
        <location evidence="7">Mitochondrion</location>
    </subcellularLocation>
</comment>
<dbReference type="GO" id="GO:0016594">
    <property type="term" value="F:glycine binding"/>
    <property type="evidence" value="ECO:0007669"/>
    <property type="project" value="TreeGrafter"/>
</dbReference>
<evidence type="ECO:0000313" key="11">
    <source>
        <dbReference type="Proteomes" id="UP001202479"/>
    </source>
</evidence>
<protein>
    <recommendedName>
        <fullName evidence="7">Glycine cleavage system P protein</fullName>
        <ecNumber evidence="7">1.4.4.2</ecNumber>
    </recommendedName>
</protein>
<dbReference type="GeneID" id="73382049"/>
<reference evidence="10" key="1">
    <citation type="journal article" date="2022" name="DNA Res.">
        <title>Genome analysis of five recently described species of the CUG-Ser clade uncovers Candida theae as a new hybrid lineage with pathogenic potential in the Candida parapsilosis species complex.</title>
        <authorList>
            <person name="Mixao V."/>
            <person name="Del Olmo V."/>
            <person name="Hegedusova E."/>
            <person name="Saus E."/>
            <person name="Pryszcz L."/>
            <person name="Cillingova A."/>
            <person name="Nosek J."/>
            <person name="Gabaldon T."/>
        </authorList>
    </citation>
    <scope>NUCLEOTIDE SEQUENCE</scope>
    <source>
        <strain evidence="10">CBS 10844</strain>
    </source>
</reference>
<dbReference type="GO" id="GO:0030170">
    <property type="term" value="F:pyridoxal phosphate binding"/>
    <property type="evidence" value="ECO:0007669"/>
    <property type="project" value="TreeGrafter"/>
</dbReference>
<dbReference type="Gene3D" id="3.40.640.10">
    <property type="entry name" value="Type I PLP-dependent aspartate aminotransferase-like (Major domain)"/>
    <property type="match status" value="2"/>
</dbReference>
<feature type="domain" description="Glycine cleavage system P-protein N-terminal" evidence="8">
    <location>
        <begin position="505"/>
        <end position="778"/>
    </location>
</feature>
<comment type="catalytic activity">
    <reaction evidence="5 7">
        <text>N(6)-[(R)-lipoyl]-L-lysyl-[glycine-cleavage complex H protein] + glycine + H(+) = N(6)-[(R)-S(8)-aminomethyldihydrolipoyl]-L-lysyl-[glycine-cleavage complex H protein] + CO2</text>
        <dbReference type="Rhea" id="RHEA:24304"/>
        <dbReference type="Rhea" id="RHEA-COMP:10494"/>
        <dbReference type="Rhea" id="RHEA-COMP:10495"/>
        <dbReference type="ChEBI" id="CHEBI:15378"/>
        <dbReference type="ChEBI" id="CHEBI:16526"/>
        <dbReference type="ChEBI" id="CHEBI:57305"/>
        <dbReference type="ChEBI" id="CHEBI:83099"/>
        <dbReference type="ChEBI" id="CHEBI:83143"/>
        <dbReference type="EC" id="1.4.4.2"/>
    </reaction>
</comment>
<keyword evidence="7" id="KW-0809">Transit peptide</keyword>
<keyword evidence="3 6" id="KW-0663">Pyridoxal phosphate</keyword>
<dbReference type="InterPro" id="IPR015422">
    <property type="entry name" value="PyrdxlP-dep_Trfase_small"/>
</dbReference>
<dbReference type="AlphaFoldDB" id="A0AAI9STU1"/>
<evidence type="ECO:0000256" key="2">
    <source>
        <dbReference type="ARBA" id="ARBA00010756"/>
    </source>
</evidence>
<dbReference type="EC" id="1.4.4.2" evidence="7"/>
<keyword evidence="7" id="KW-0496">Mitochondrion</keyword>
<dbReference type="InterPro" id="IPR020581">
    <property type="entry name" value="GDC_P"/>
</dbReference>
<dbReference type="RefSeq" id="XP_049178507.1">
    <property type="nucleotide sequence ID" value="XM_049325873.1"/>
</dbReference>
<keyword evidence="11" id="KW-1185">Reference proteome</keyword>
<evidence type="ECO:0000256" key="3">
    <source>
        <dbReference type="ARBA" id="ARBA00022898"/>
    </source>
</evidence>
<dbReference type="Gene3D" id="3.90.1150.10">
    <property type="entry name" value="Aspartate Aminotransferase, domain 1"/>
    <property type="match status" value="2"/>
</dbReference>
<comment type="cofactor">
    <cofactor evidence="1 6 7">
        <name>pyridoxal 5'-phosphate</name>
        <dbReference type="ChEBI" id="CHEBI:597326"/>
    </cofactor>
</comment>
<dbReference type="InterPro" id="IPR015424">
    <property type="entry name" value="PyrdxlP-dep_Trfase"/>
</dbReference>
<comment type="similarity">
    <text evidence="2 7">Belongs to the GcvP family.</text>
</comment>
<dbReference type="InterPro" id="IPR049315">
    <property type="entry name" value="GDC-P_N"/>
</dbReference>
<evidence type="ECO:0000256" key="1">
    <source>
        <dbReference type="ARBA" id="ARBA00001933"/>
    </source>
</evidence>
<dbReference type="GO" id="GO:0019464">
    <property type="term" value="P:glycine decarboxylation via glycine cleavage system"/>
    <property type="evidence" value="ECO:0007669"/>
    <property type="project" value="TreeGrafter"/>
</dbReference>
<dbReference type="FunFam" id="3.40.640.10:FF:000005">
    <property type="entry name" value="Glycine dehydrogenase (decarboxylating), mitochondrial"/>
    <property type="match status" value="1"/>
</dbReference>
<dbReference type="CDD" id="cd00613">
    <property type="entry name" value="GDC-P"/>
    <property type="match status" value="2"/>
</dbReference>
<comment type="caution">
    <text evidence="10">The sequence shown here is derived from an EMBL/GenBank/DDBJ whole genome shotgun (WGS) entry which is preliminary data.</text>
</comment>
<dbReference type="InterPro" id="IPR003437">
    <property type="entry name" value="GcvP"/>
</dbReference>
<comment type="subunit">
    <text evidence="7">The glycine cleavage system is composed of four proteins: P, T, L and H.</text>
</comment>
<feature type="modified residue" description="N6-(pyridoxal phosphate)lysine" evidence="6">
    <location>
        <position position="752"/>
    </location>
</feature>
<evidence type="ECO:0000259" key="8">
    <source>
        <dbReference type="Pfam" id="PF02347"/>
    </source>
</evidence>
<proteinExistence type="inferred from homology"/>
<evidence type="ECO:0000256" key="5">
    <source>
        <dbReference type="ARBA" id="ARBA00049026"/>
    </source>
</evidence>
<dbReference type="GO" id="GO:0005960">
    <property type="term" value="C:glycine cleavage complex"/>
    <property type="evidence" value="ECO:0007669"/>
    <property type="project" value="TreeGrafter"/>
</dbReference>
<feature type="domain" description="Glycine cleavage system P-protein N-terminal" evidence="8">
    <location>
        <begin position="58"/>
        <end position="492"/>
    </location>
</feature>
<keyword evidence="4 7" id="KW-0560">Oxidoreductase</keyword>
<dbReference type="InterPro" id="IPR015421">
    <property type="entry name" value="PyrdxlP-dep_Trfase_major"/>
</dbReference>
<dbReference type="PANTHER" id="PTHR11773:SF1">
    <property type="entry name" value="GLYCINE DEHYDROGENASE (DECARBOXYLATING), MITOCHONDRIAL"/>
    <property type="match status" value="1"/>
</dbReference>